<dbReference type="Gramene" id="PRQ45846">
    <property type="protein sequence ID" value="PRQ45846"/>
    <property type="gene ID" value="RchiOBHm_Chr3g0496121"/>
</dbReference>
<reference evidence="1 2" key="1">
    <citation type="journal article" date="2018" name="Nat. Genet.">
        <title>The Rosa genome provides new insights in the design of modern roses.</title>
        <authorList>
            <person name="Bendahmane M."/>
        </authorList>
    </citation>
    <scope>NUCLEOTIDE SEQUENCE [LARGE SCALE GENOMIC DNA]</scope>
    <source>
        <strain evidence="2">cv. Old Blush</strain>
    </source>
</reference>
<sequence>MLNVCYNPVFLLYDKAISLFLFGGLQGDIIVATLDLNNDGVP</sequence>
<evidence type="ECO:0000313" key="1">
    <source>
        <dbReference type="EMBL" id="PRQ45846.1"/>
    </source>
</evidence>
<dbReference type="Proteomes" id="UP000238479">
    <property type="component" value="Chromosome 3"/>
</dbReference>
<dbReference type="EMBL" id="PDCK01000041">
    <property type="protein sequence ID" value="PRQ45846.1"/>
    <property type="molecule type" value="Genomic_DNA"/>
</dbReference>
<proteinExistence type="predicted"/>
<name>A0A2P6RHE0_ROSCH</name>
<gene>
    <name evidence="1" type="ORF">RchiOBHm_Chr3g0496121</name>
</gene>
<dbReference type="AlphaFoldDB" id="A0A2P6RHE0"/>
<accession>A0A2P6RHE0</accession>
<organism evidence="1 2">
    <name type="scientific">Rosa chinensis</name>
    <name type="common">China rose</name>
    <dbReference type="NCBI Taxonomy" id="74649"/>
    <lineage>
        <taxon>Eukaryota</taxon>
        <taxon>Viridiplantae</taxon>
        <taxon>Streptophyta</taxon>
        <taxon>Embryophyta</taxon>
        <taxon>Tracheophyta</taxon>
        <taxon>Spermatophyta</taxon>
        <taxon>Magnoliopsida</taxon>
        <taxon>eudicotyledons</taxon>
        <taxon>Gunneridae</taxon>
        <taxon>Pentapetalae</taxon>
        <taxon>rosids</taxon>
        <taxon>fabids</taxon>
        <taxon>Rosales</taxon>
        <taxon>Rosaceae</taxon>
        <taxon>Rosoideae</taxon>
        <taxon>Rosoideae incertae sedis</taxon>
        <taxon>Rosa</taxon>
    </lineage>
</organism>
<protein>
    <submittedName>
        <fullName evidence="1">Uncharacterized protein</fullName>
    </submittedName>
</protein>
<comment type="caution">
    <text evidence="1">The sequence shown here is derived from an EMBL/GenBank/DDBJ whole genome shotgun (WGS) entry which is preliminary data.</text>
</comment>
<evidence type="ECO:0000313" key="2">
    <source>
        <dbReference type="Proteomes" id="UP000238479"/>
    </source>
</evidence>
<keyword evidence="2" id="KW-1185">Reference proteome</keyword>